<feature type="compositionally biased region" description="Pro residues" evidence="1">
    <location>
        <begin position="71"/>
        <end position="82"/>
    </location>
</feature>
<dbReference type="InterPro" id="IPR045944">
    <property type="entry name" value="DUF6364"/>
</dbReference>
<evidence type="ECO:0008006" key="4">
    <source>
        <dbReference type="Google" id="ProtNLM"/>
    </source>
</evidence>
<evidence type="ECO:0000256" key="1">
    <source>
        <dbReference type="SAM" id="MobiDB-lite"/>
    </source>
</evidence>
<dbReference type="AlphaFoldDB" id="A0A941BLV9"/>
<evidence type="ECO:0000313" key="3">
    <source>
        <dbReference type="Proteomes" id="UP000676246"/>
    </source>
</evidence>
<sequence length="116" mass="12021">MANLTLVVDEALIKAARMRAIAEGTSVSALVRDFLQSYASAGVPSSALVAAEPLPAPLHGSGPADTRPAAPGRPVPPPPPSPSWLAVVRERVQAFGGAEPADWLPPRDPSQPRSSR</sequence>
<accession>A0A941BLV9</accession>
<dbReference type="EMBL" id="JAGQDD010000009">
    <property type="protein sequence ID" value="MBQ0931594.1"/>
    <property type="molecule type" value="Genomic_DNA"/>
</dbReference>
<protein>
    <recommendedName>
        <fullName evidence="4">Ribbon-helix-helix protein CopG domain-containing protein</fullName>
    </recommendedName>
</protein>
<dbReference type="RefSeq" id="WP_210854565.1">
    <property type="nucleotide sequence ID" value="NZ_JAGQDD010000009.1"/>
</dbReference>
<reference evidence="2 3" key="1">
    <citation type="submission" date="2021-04" db="EMBL/GenBank/DDBJ databases">
        <title>The genome sequence of Ideonella sp. 3Y2.</title>
        <authorList>
            <person name="Liu Y."/>
        </authorList>
    </citation>
    <scope>NUCLEOTIDE SEQUENCE [LARGE SCALE GENOMIC DNA]</scope>
    <source>
        <strain evidence="2 3">3Y2</strain>
    </source>
</reference>
<dbReference type="Proteomes" id="UP000676246">
    <property type="component" value="Unassembled WGS sequence"/>
</dbReference>
<feature type="region of interest" description="Disordered" evidence="1">
    <location>
        <begin position="53"/>
        <end position="84"/>
    </location>
</feature>
<feature type="region of interest" description="Disordered" evidence="1">
    <location>
        <begin position="96"/>
        <end position="116"/>
    </location>
</feature>
<comment type="caution">
    <text evidence="2">The sequence shown here is derived from an EMBL/GenBank/DDBJ whole genome shotgun (WGS) entry which is preliminary data.</text>
</comment>
<organism evidence="2 3">
    <name type="scientific">Ideonella alba</name>
    <dbReference type="NCBI Taxonomy" id="2824118"/>
    <lineage>
        <taxon>Bacteria</taxon>
        <taxon>Pseudomonadati</taxon>
        <taxon>Pseudomonadota</taxon>
        <taxon>Betaproteobacteria</taxon>
        <taxon>Burkholderiales</taxon>
        <taxon>Sphaerotilaceae</taxon>
        <taxon>Ideonella</taxon>
    </lineage>
</organism>
<name>A0A941BLV9_9BURK</name>
<keyword evidence="3" id="KW-1185">Reference proteome</keyword>
<gene>
    <name evidence="2" type="ORF">KAK03_13995</name>
</gene>
<dbReference type="Pfam" id="PF19891">
    <property type="entry name" value="DUF6364"/>
    <property type="match status" value="1"/>
</dbReference>
<proteinExistence type="predicted"/>
<evidence type="ECO:0000313" key="2">
    <source>
        <dbReference type="EMBL" id="MBQ0931594.1"/>
    </source>
</evidence>